<keyword evidence="4" id="KW-1015">Disulfide bond</keyword>
<feature type="chain" id="PRO_5008581791" description="Peptidase S1 domain-containing protein" evidence="6">
    <location>
        <begin position="21"/>
        <end position="290"/>
    </location>
</feature>
<name>A0A1B6E420_9HEMI</name>
<dbReference type="InterPro" id="IPR001254">
    <property type="entry name" value="Trypsin_dom"/>
</dbReference>
<dbReference type="GO" id="GO:0004252">
    <property type="term" value="F:serine-type endopeptidase activity"/>
    <property type="evidence" value="ECO:0007669"/>
    <property type="project" value="InterPro"/>
</dbReference>
<feature type="region of interest" description="Disordered" evidence="5">
    <location>
        <begin position="33"/>
        <end position="52"/>
    </location>
</feature>
<dbReference type="PANTHER" id="PTHR24276:SF98">
    <property type="entry name" value="FI18310P1-RELATED"/>
    <property type="match status" value="1"/>
</dbReference>
<organism evidence="8">
    <name type="scientific">Clastoptera arizonana</name>
    <name type="common">Arizona spittle bug</name>
    <dbReference type="NCBI Taxonomy" id="38151"/>
    <lineage>
        <taxon>Eukaryota</taxon>
        <taxon>Metazoa</taxon>
        <taxon>Ecdysozoa</taxon>
        <taxon>Arthropoda</taxon>
        <taxon>Hexapoda</taxon>
        <taxon>Insecta</taxon>
        <taxon>Pterygota</taxon>
        <taxon>Neoptera</taxon>
        <taxon>Paraneoptera</taxon>
        <taxon>Hemiptera</taxon>
        <taxon>Auchenorrhyncha</taxon>
        <taxon>Cercopoidea</taxon>
        <taxon>Clastopteridae</taxon>
        <taxon>Clastoptera</taxon>
    </lineage>
</organism>
<gene>
    <name evidence="8" type="ORF">g.10474</name>
</gene>
<feature type="signal peptide" evidence="6">
    <location>
        <begin position="1"/>
        <end position="20"/>
    </location>
</feature>
<evidence type="ECO:0000313" key="8">
    <source>
        <dbReference type="EMBL" id="JAS32658.1"/>
    </source>
</evidence>
<evidence type="ECO:0000256" key="2">
    <source>
        <dbReference type="ARBA" id="ARBA00022801"/>
    </source>
</evidence>
<protein>
    <recommendedName>
        <fullName evidence="7">Peptidase S1 domain-containing protein</fullName>
    </recommendedName>
</protein>
<dbReference type="SMART" id="SM00020">
    <property type="entry name" value="Tryp_SPc"/>
    <property type="match status" value="1"/>
</dbReference>
<proteinExistence type="predicted"/>
<dbReference type="InterPro" id="IPR043504">
    <property type="entry name" value="Peptidase_S1_PA_chymotrypsin"/>
</dbReference>
<dbReference type="PROSITE" id="PS50240">
    <property type="entry name" value="TRYPSIN_DOM"/>
    <property type="match status" value="1"/>
</dbReference>
<dbReference type="AlphaFoldDB" id="A0A1B6E420"/>
<evidence type="ECO:0000256" key="1">
    <source>
        <dbReference type="ARBA" id="ARBA00022670"/>
    </source>
</evidence>
<dbReference type="SUPFAM" id="SSF50494">
    <property type="entry name" value="Trypsin-like serine proteases"/>
    <property type="match status" value="1"/>
</dbReference>
<reference evidence="8" key="1">
    <citation type="submission" date="2015-12" db="EMBL/GenBank/DDBJ databases">
        <title>De novo transcriptome assembly of four potential Pierce s Disease insect vectors from Arizona vineyards.</title>
        <authorList>
            <person name="Tassone E.E."/>
        </authorList>
    </citation>
    <scope>NUCLEOTIDE SEQUENCE</scope>
</reference>
<keyword evidence="6" id="KW-0732">Signal</keyword>
<feature type="compositionally biased region" description="Basic and acidic residues" evidence="5">
    <location>
        <begin position="33"/>
        <end position="51"/>
    </location>
</feature>
<dbReference type="EMBL" id="GEDC01004640">
    <property type="protein sequence ID" value="JAS32658.1"/>
    <property type="molecule type" value="Transcribed_RNA"/>
</dbReference>
<dbReference type="PANTHER" id="PTHR24276">
    <property type="entry name" value="POLYSERASE-RELATED"/>
    <property type="match status" value="1"/>
</dbReference>
<accession>A0A1B6E420</accession>
<evidence type="ECO:0000256" key="5">
    <source>
        <dbReference type="SAM" id="MobiDB-lite"/>
    </source>
</evidence>
<evidence type="ECO:0000256" key="4">
    <source>
        <dbReference type="ARBA" id="ARBA00023157"/>
    </source>
</evidence>
<evidence type="ECO:0000259" key="7">
    <source>
        <dbReference type="PROSITE" id="PS50240"/>
    </source>
</evidence>
<dbReference type="GO" id="GO:0006508">
    <property type="term" value="P:proteolysis"/>
    <property type="evidence" value="ECO:0007669"/>
    <property type="project" value="UniProtKB-KW"/>
</dbReference>
<keyword evidence="2" id="KW-0378">Hydrolase</keyword>
<dbReference type="Gene3D" id="2.40.10.10">
    <property type="entry name" value="Trypsin-like serine proteases"/>
    <property type="match status" value="1"/>
</dbReference>
<dbReference type="InterPro" id="IPR050430">
    <property type="entry name" value="Peptidase_S1"/>
</dbReference>
<feature type="domain" description="Peptidase S1" evidence="7">
    <location>
        <begin position="65"/>
        <end position="277"/>
    </location>
</feature>
<evidence type="ECO:0000256" key="6">
    <source>
        <dbReference type="SAM" id="SignalP"/>
    </source>
</evidence>
<evidence type="ECO:0000256" key="3">
    <source>
        <dbReference type="ARBA" id="ARBA00022825"/>
    </source>
</evidence>
<dbReference type="InterPro" id="IPR009003">
    <property type="entry name" value="Peptidase_S1_PA"/>
</dbReference>
<sequence length="290" mass="32061">MVSTSMKSVIVLFVLLKVSASSVWGAPQEALPERYDEPAHEDPATESRVDPILKTLPPSPPSEMGHETTILKHPYQCALFISRRFAGSCTIISEDFALATSVYLFGVFPFDVTLKIGATNVNKDGTLVYINDFYTHPDYEYTADNDIVLLQFDRKISFSKTIQPIGLALTSPPPGESVSLSGWGEGIANNSWALHETELKIIDQDVCNATTNGEATEKIICAGSDRVFVCDHDIGDPIVYNNTLVGMYVGGYSVCRNDNIIYTRISSYHEYLKNLIKKVRKGAFEEKSSE</sequence>
<keyword evidence="3" id="KW-0720">Serine protease</keyword>
<dbReference type="Pfam" id="PF00089">
    <property type="entry name" value="Trypsin"/>
    <property type="match status" value="1"/>
</dbReference>
<keyword evidence="1" id="KW-0645">Protease</keyword>